<evidence type="ECO:0000313" key="2">
    <source>
        <dbReference type="EMBL" id="RXF68062.1"/>
    </source>
</evidence>
<dbReference type="PROSITE" id="PS51186">
    <property type="entry name" value="GNAT"/>
    <property type="match status" value="1"/>
</dbReference>
<evidence type="ECO:0000313" key="3">
    <source>
        <dbReference type="Proteomes" id="UP000290848"/>
    </source>
</evidence>
<dbReference type="InterPro" id="IPR000182">
    <property type="entry name" value="GNAT_dom"/>
</dbReference>
<dbReference type="Pfam" id="PF00583">
    <property type="entry name" value="Acetyltransf_1"/>
    <property type="match status" value="1"/>
</dbReference>
<feature type="domain" description="N-acetyltransferase" evidence="1">
    <location>
        <begin position="1"/>
        <end position="144"/>
    </location>
</feature>
<gene>
    <name evidence="2" type="ORF">EKH83_17020</name>
</gene>
<dbReference type="GO" id="GO:0016747">
    <property type="term" value="F:acyltransferase activity, transferring groups other than amino-acyl groups"/>
    <property type="evidence" value="ECO:0007669"/>
    <property type="project" value="InterPro"/>
</dbReference>
<comment type="caution">
    <text evidence="2">The sequence shown here is derived from an EMBL/GenBank/DDBJ whole genome shotgun (WGS) entry which is preliminary data.</text>
</comment>
<dbReference type="AlphaFoldDB" id="A0A4V1KHR0"/>
<dbReference type="Gene3D" id="3.40.630.30">
    <property type="match status" value="1"/>
</dbReference>
<accession>A0A4V1KHR0</accession>
<dbReference type="SUPFAM" id="SSF55729">
    <property type="entry name" value="Acyl-CoA N-acyltransferases (Nat)"/>
    <property type="match status" value="1"/>
</dbReference>
<proteinExistence type="predicted"/>
<keyword evidence="2" id="KW-0808">Transferase</keyword>
<evidence type="ECO:0000259" key="1">
    <source>
        <dbReference type="PROSITE" id="PS51186"/>
    </source>
</evidence>
<name>A0A4V1KHR0_9SPHI</name>
<dbReference type="EMBL" id="RXOC01000013">
    <property type="protein sequence ID" value="RXF68062.1"/>
    <property type="molecule type" value="Genomic_DNA"/>
</dbReference>
<dbReference type="InterPro" id="IPR016181">
    <property type="entry name" value="Acyl_CoA_acyltransferase"/>
</dbReference>
<dbReference type="CDD" id="cd04301">
    <property type="entry name" value="NAT_SF"/>
    <property type="match status" value="1"/>
</dbReference>
<dbReference type="Proteomes" id="UP000290848">
    <property type="component" value="Unassembled WGS sequence"/>
</dbReference>
<organism evidence="2 3">
    <name type="scientific">Arcticibacter tournemirensis</name>
    <dbReference type="NCBI Taxonomy" id="699437"/>
    <lineage>
        <taxon>Bacteria</taxon>
        <taxon>Pseudomonadati</taxon>
        <taxon>Bacteroidota</taxon>
        <taxon>Sphingobacteriia</taxon>
        <taxon>Sphingobacteriales</taxon>
        <taxon>Sphingobacteriaceae</taxon>
        <taxon>Arcticibacter</taxon>
    </lineage>
</organism>
<sequence length="154" mass="17843">MIFREATVDDIKQIQIVRNSVNENALSDPNLVTDQDCNVFMFQRGKGWVCEIDNTVVGFAIADLVNNNIWALFLHPNHEHKGIGRKLHDMMLDWYFSKQDNVWLGTAPGTRAELFYQKSGWRKAGMYGKETKFEMTAEEWKSIKQTRKTMILGI</sequence>
<protein>
    <submittedName>
        <fullName evidence="2">N-acetyltransferase</fullName>
    </submittedName>
</protein>
<reference evidence="2 3" key="1">
    <citation type="submission" date="2018-12" db="EMBL/GenBank/DDBJ databases">
        <title>The Draft Genome Sequence of the Soil Bacterium Pedobacter tournemirensis R1.</title>
        <authorList>
            <person name="He J."/>
        </authorList>
    </citation>
    <scope>NUCLEOTIDE SEQUENCE [LARGE SCALE GENOMIC DNA]</scope>
    <source>
        <strain evidence="2 3">R1</strain>
    </source>
</reference>